<dbReference type="EMBL" id="CP019914">
    <property type="protein sequence ID" value="ASJ21872.1"/>
    <property type="molecule type" value="Genomic_DNA"/>
</dbReference>
<keyword evidence="3" id="KW-1185">Reference proteome</keyword>
<accession>A0AAC9TVZ3</accession>
<dbReference type="InterPro" id="IPR024510">
    <property type="entry name" value="DUF2589"/>
</dbReference>
<dbReference type="Proteomes" id="UP000264880">
    <property type="component" value="Chromosome"/>
</dbReference>
<sequence length="209" mass="22959">MADNTIANQFTGLPMASLIGGPLQSVCDAELSLANTTKNFIETVAFEETKDGNNVKKTLRMVEFEYQRLERVYDNTDKKYKDKPIDMKLKVPFISIVKVPSLFVDSVDITFDMEVKSSEEEKSNDDTSASGTGEGDLNLGLFSIKATITGSVSSHKENTRKTDTSAKYHVEVHAVDQGMPEGLARVLDIINANIMPVSSDGEEVKIEGK</sequence>
<dbReference type="AlphaFoldDB" id="A0AAC9TVZ3"/>
<evidence type="ECO:0000313" key="2">
    <source>
        <dbReference type="EMBL" id="ASJ21872.1"/>
    </source>
</evidence>
<dbReference type="KEGG" id="bhp:BHAMNSH16_09560"/>
<gene>
    <name evidence="2" type="ORF">BHAMNSH16_09560</name>
</gene>
<evidence type="ECO:0008006" key="4">
    <source>
        <dbReference type="Google" id="ProtNLM"/>
    </source>
</evidence>
<dbReference type="RefSeq" id="WP_008728349.1">
    <property type="nucleotide sequence ID" value="NZ_CP019914.1"/>
</dbReference>
<reference evidence="2 3" key="1">
    <citation type="submission" date="2017-02" db="EMBL/GenBank/DDBJ databases">
        <title>Complete genome sequence of Brachyspira hampsonii genomovar I strain NSH-16 (ATCC BAA-2463).</title>
        <authorList>
            <person name="Mirajkar N.S."/>
            <person name="Gebhart C.J."/>
        </authorList>
    </citation>
    <scope>NUCLEOTIDE SEQUENCE [LARGE SCALE GENOMIC DNA]</scope>
    <source>
        <strain evidence="2 3">NSH-16</strain>
    </source>
</reference>
<evidence type="ECO:0000313" key="3">
    <source>
        <dbReference type="Proteomes" id="UP000264880"/>
    </source>
</evidence>
<proteinExistence type="predicted"/>
<dbReference type="Pfam" id="PF11655">
    <property type="entry name" value="DUF2589"/>
    <property type="match status" value="1"/>
</dbReference>
<name>A0AAC9TVZ3_9SPIR</name>
<evidence type="ECO:0000256" key="1">
    <source>
        <dbReference type="SAM" id="MobiDB-lite"/>
    </source>
</evidence>
<protein>
    <recommendedName>
        <fullName evidence="4">DUF2589 domain-containing protein</fullName>
    </recommendedName>
</protein>
<feature type="compositionally biased region" description="Basic and acidic residues" evidence="1">
    <location>
        <begin position="116"/>
        <end position="125"/>
    </location>
</feature>
<organism evidence="2 3">
    <name type="scientific">Brachyspira hampsonii</name>
    <dbReference type="NCBI Taxonomy" id="1287055"/>
    <lineage>
        <taxon>Bacteria</taxon>
        <taxon>Pseudomonadati</taxon>
        <taxon>Spirochaetota</taxon>
        <taxon>Spirochaetia</taxon>
        <taxon>Brachyspirales</taxon>
        <taxon>Brachyspiraceae</taxon>
        <taxon>Brachyspira</taxon>
    </lineage>
</organism>
<feature type="region of interest" description="Disordered" evidence="1">
    <location>
        <begin position="116"/>
        <end position="135"/>
    </location>
</feature>